<gene>
    <name evidence="3" type="ORF">IE077_004356</name>
</gene>
<feature type="region of interest" description="Disordered" evidence="1">
    <location>
        <begin position="199"/>
        <end position="220"/>
    </location>
</feature>
<organism evidence="3 4">
    <name type="scientific">Cardiosporidium cionae</name>
    <dbReference type="NCBI Taxonomy" id="476202"/>
    <lineage>
        <taxon>Eukaryota</taxon>
        <taxon>Sar</taxon>
        <taxon>Alveolata</taxon>
        <taxon>Apicomplexa</taxon>
        <taxon>Aconoidasida</taxon>
        <taxon>Nephromycida</taxon>
        <taxon>Cardiosporidium</taxon>
    </lineage>
</organism>
<dbReference type="InterPro" id="IPR027417">
    <property type="entry name" value="P-loop_NTPase"/>
</dbReference>
<dbReference type="PANTHER" id="PTHR14690">
    <property type="entry name" value="IQ MOTIF CONTAINING WITH AAA DOMAIN 1"/>
    <property type="match status" value="1"/>
</dbReference>
<dbReference type="InterPro" id="IPR003959">
    <property type="entry name" value="ATPase_AAA_core"/>
</dbReference>
<dbReference type="Pfam" id="PF00004">
    <property type="entry name" value="AAA"/>
    <property type="match status" value="1"/>
</dbReference>
<feature type="domain" description="ATPase AAA-type core" evidence="2">
    <location>
        <begin position="360"/>
        <end position="485"/>
    </location>
</feature>
<dbReference type="EMBL" id="JADAQX010000195">
    <property type="protein sequence ID" value="KAF8821319.1"/>
    <property type="molecule type" value="Genomic_DNA"/>
</dbReference>
<evidence type="ECO:0000259" key="2">
    <source>
        <dbReference type="Pfam" id="PF00004"/>
    </source>
</evidence>
<evidence type="ECO:0000313" key="4">
    <source>
        <dbReference type="Proteomes" id="UP000823046"/>
    </source>
</evidence>
<protein>
    <submittedName>
        <fullName evidence="3">ATPase, AAA family protein</fullName>
    </submittedName>
</protein>
<comment type="caution">
    <text evidence="3">The sequence shown here is derived from an EMBL/GenBank/DDBJ whole genome shotgun (WGS) entry which is preliminary data.</text>
</comment>
<dbReference type="PANTHER" id="PTHR14690:SF0">
    <property type="entry name" value="IQ MOTIF CONTAINING WITH AAA DOMAIN 1"/>
    <property type="match status" value="1"/>
</dbReference>
<evidence type="ECO:0000256" key="1">
    <source>
        <dbReference type="SAM" id="MobiDB-lite"/>
    </source>
</evidence>
<dbReference type="SUPFAM" id="SSF52540">
    <property type="entry name" value="P-loop containing nucleoside triphosphate hydrolases"/>
    <property type="match status" value="1"/>
</dbReference>
<dbReference type="Gene3D" id="3.40.50.300">
    <property type="entry name" value="P-loop containing nucleotide triphosphate hydrolases"/>
    <property type="match status" value="1"/>
</dbReference>
<evidence type="ECO:0000313" key="3">
    <source>
        <dbReference type="EMBL" id="KAF8821319.1"/>
    </source>
</evidence>
<proteinExistence type="predicted"/>
<reference evidence="3 4" key="1">
    <citation type="journal article" date="2020" name="bioRxiv">
        <title>Metabolic contributions of an alphaproteobacterial endosymbiont in the apicomplexan Cardiosporidium cionae.</title>
        <authorList>
            <person name="Hunter E.S."/>
            <person name="Paight C.J."/>
            <person name="Lane C.E."/>
        </authorList>
    </citation>
    <scope>NUCLEOTIDE SEQUENCE [LARGE SCALE GENOMIC DNA]</scope>
    <source>
        <strain evidence="3">ESH_2018</strain>
    </source>
</reference>
<dbReference type="Proteomes" id="UP000823046">
    <property type="component" value="Unassembled WGS sequence"/>
</dbReference>
<sequence>MGLLQKGLDSEIISTAFVSCLAAPINRTEVEEQAENIIRQFCLQCMVRKHREYWILKKMTYLGMRPSNHIFSIAKWKQENRHYRFYSHMLKDKIMKNSQTITAPKIQLTEIDQRQEEEETSCIHSLIQKLLYTEKVQQPLASSVSPNSKLRPLYEYSKVSSTSIAHSRKQQQNKETIKTKQKSYCLARLKNLVEEMKPAKTEVSEEHQKQREEKKDDVAGKKAQLRLYKQLMKALRHLHGRRMIKKLQNVSQNKRNVSSFAVKKQKNSQKKPLSKPKCYSLPTITSSSNLDSLHKEMQDKGILKRSCDYTLDDFVEEEHLVVPKGDIGYPNIKRTVLEKIIFPLLSKNVRVKLHSIVRSVLLYGPQGNGKQLLALIAAAETGATFLDLTEELKRGYDNTSAIPTIIHKVFCFARQKAPTIIFIKNIDSLLWKRQKVESEEGNTPSENVQIKKELLQHVKAFINRGGPRSRDQDRIVLLATMSQPINSSSKRESLSALFDTIIYVRLPSYESRMCLWMNTLPKQLRASPSYHLYLSILTKVTCKKINAIARFRAVSLQVP</sequence>
<name>A0ABQ7JBF1_9APIC</name>
<dbReference type="InterPro" id="IPR052267">
    <property type="entry name" value="N-DRC_Component"/>
</dbReference>
<accession>A0ABQ7JBF1</accession>
<keyword evidence="4" id="KW-1185">Reference proteome</keyword>